<evidence type="ECO:0000256" key="2">
    <source>
        <dbReference type="ARBA" id="ARBA00022475"/>
    </source>
</evidence>
<keyword evidence="2" id="KW-1003">Cell membrane</keyword>
<sequence>MKLLDKYIFKKFISTFVFVVALLVIVIMVIDFTEKNEKFIKNDVPTDLIFYYYLSFMPWIANLIAPITVFIATVLVTAGMAAKTEIVAMLAGGISFRRLLLPFFVGSLLIAATTFYVNGWMIPNSNKYRIAFEVEYLKKPFYFNERDIHFKIGPEQYLYLQRYNNRSEVGYKVTLEEIIGTELKQKLEARKMTWDDSLERWQFKDWELRTIHEFGETFTKGDEIDTVLSITPEDFDNKYQLNETMNLDELNEYIALLRERGADDVGVYEIEKYIRYMLPFTAIILTFMGVSVSAEKSTRGGAGFKIALGFLIAFVFIIMFILVKAIAEAGSMNPLFAIWIPNIIGTVITLILYRFVPK</sequence>
<dbReference type="EMBL" id="JAOYOD010000001">
    <property type="protein sequence ID" value="MCV9386723.1"/>
    <property type="molecule type" value="Genomic_DNA"/>
</dbReference>
<evidence type="ECO:0000313" key="7">
    <source>
        <dbReference type="EMBL" id="MCV9386723.1"/>
    </source>
</evidence>
<comment type="caution">
    <text evidence="7">The sequence shown here is derived from an EMBL/GenBank/DDBJ whole genome shotgun (WGS) entry which is preliminary data.</text>
</comment>
<feature type="transmembrane region" description="Helical" evidence="6">
    <location>
        <begin position="306"/>
        <end position="326"/>
    </location>
</feature>
<evidence type="ECO:0000313" key="8">
    <source>
        <dbReference type="Proteomes" id="UP001300692"/>
    </source>
</evidence>
<evidence type="ECO:0000256" key="1">
    <source>
        <dbReference type="ARBA" id="ARBA00004651"/>
    </source>
</evidence>
<accession>A0ABT3CT34</accession>
<dbReference type="Proteomes" id="UP001300692">
    <property type="component" value="Unassembled WGS sequence"/>
</dbReference>
<gene>
    <name evidence="7" type="ORF">N7U62_08620</name>
</gene>
<reference evidence="7 8" key="1">
    <citation type="submission" date="2022-10" db="EMBL/GenBank/DDBJ databases">
        <title>Comparative genomics and taxonomic characterization of three novel marine species of genus Reichenbachiella exhibiting antioxidant and polysaccharide degradation activities.</title>
        <authorList>
            <person name="Muhammad N."/>
            <person name="Lee Y.-J."/>
            <person name="Ko J."/>
            <person name="Kim S.-G."/>
        </authorList>
    </citation>
    <scope>NUCLEOTIDE SEQUENCE [LARGE SCALE GENOMIC DNA]</scope>
    <source>
        <strain evidence="7 8">ABR2-5</strain>
    </source>
</reference>
<dbReference type="PANTHER" id="PTHR33529:SF8">
    <property type="entry name" value="PERMEASE, YJGP_YJGQ FAMILY"/>
    <property type="match status" value="1"/>
</dbReference>
<feature type="transmembrane region" description="Helical" evidence="6">
    <location>
        <begin position="50"/>
        <end position="78"/>
    </location>
</feature>
<keyword evidence="3 6" id="KW-0812">Transmembrane</keyword>
<evidence type="ECO:0000256" key="5">
    <source>
        <dbReference type="ARBA" id="ARBA00023136"/>
    </source>
</evidence>
<proteinExistence type="predicted"/>
<dbReference type="Pfam" id="PF03739">
    <property type="entry name" value="LptF_LptG"/>
    <property type="match status" value="1"/>
</dbReference>
<comment type="subcellular location">
    <subcellularLocation>
        <location evidence="1">Cell membrane</location>
        <topology evidence="1">Multi-pass membrane protein</topology>
    </subcellularLocation>
</comment>
<dbReference type="PANTHER" id="PTHR33529">
    <property type="entry name" value="SLR0882 PROTEIN-RELATED"/>
    <property type="match status" value="1"/>
</dbReference>
<feature type="transmembrane region" description="Helical" evidence="6">
    <location>
        <begin position="12"/>
        <end position="30"/>
    </location>
</feature>
<keyword evidence="5 6" id="KW-0472">Membrane</keyword>
<protein>
    <submittedName>
        <fullName evidence="7">LptF/LptG family permease</fullName>
    </submittedName>
</protein>
<evidence type="ECO:0000256" key="4">
    <source>
        <dbReference type="ARBA" id="ARBA00022989"/>
    </source>
</evidence>
<keyword evidence="8" id="KW-1185">Reference proteome</keyword>
<dbReference type="InterPro" id="IPR005495">
    <property type="entry name" value="LptG/LptF_permease"/>
</dbReference>
<evidence type="ECO:0000256" key="6">
    <source>
        <dbReference type="SAM" id="Phobius"/>
    </source>
</evidence>
<feature type="transmembrane region" description="Helical" evidence="6">
    <location>
        <begin position="273"/>
        <end position="294"/>
    </location>
</feature>
<evidence type="ECO:0000256" key="3">
    <source>
        <dbReference type="ARBA" id="ARBA00022692"/>
    </source>
</evidence>
<keyword evidence="4 6" id="KW-1133">Transmembrane helix</keyword>
<feature type="transmembrane region" description="Helical" evidence="6">
    <location>
        <begin position="99"/>
        <end position="117"/>
    </location>
</feature>
<organism evidence="7 8">
    <name type="scientific">Reichenbachiella ulvae</name>
    <dbReference type="NCBI Taxonomy" id="2980104"/>
    <lineage>
        <taxon>Bacteria</taxon>
        <taxon>Pseudomonadati</taxon>
        <taxon>Bacteroidota</taxon>
        <taxon>Cytophagia</taxon>
        <taxon>Cytophagales</taxon>
        <taxon>Reichenbachiellaceae</taxon>
        <taxon>Reichenbachiella</taxon>
    </lineage>
</organism>
<name>A0ABT3CT34_9BACT</name>
<feature type="transmembrane region" description="Helical" evidence="6">
    <location>
        <begin position="338"/>
        <end position="356"/>
    </location>
</feature>